<proteinExistence type="inferred from homology"/>
<feature type="domain" description="DNA polymerase III delta subunit-like C-terminal" evidence="10">
    <location>
        <begin position="215"/>
        <end position="334"/>
    </location>
</feature>
<dbReference type="InterPro" id="IPR008921">
    <property type="entry name" value="DNA_pol3_clamp-load_cplx_C"/>
</dbReference>
<dbReference type="PANTHER" id="PTHR34388:SF1">
    <property type="entry name" value="DNA POLYMERASE III SUBUNIT DELTA"/>
    <property type="match status" value="1"/>
</dbReference>
<evidence type="ECO:0000256" key="6">
    <source>
        <dbReference type="ARBA" id="ARBA00022932"/>
    </source>
</evidence>
<evidence type="ECO:0000256" key="7">
    <source>
        <dbReference type="ARBA" id="ARBA00034754"/>
    </source>
</evidence>
<dbReference type="GO" id="GO:0009360">
    <property type="term" value="C:DNA polymerase III complex"/>
    <property type="evidence" value="ECO:0007669"/>
    <property type="project" value="InterPro"/>
</dbReference>
<dbReference type="GO" id="GO:0003677">
    <property type="term" value="F:DNA binding"/>
    <property type="evidence" value="ECO:0007669"/>
    <property type="project" value="InterPro"/>
</dbReference>
<dbReference type="GO" id="GO:0006261">
    <property type="term" value="P:DNA-templated DNA replication"/>
    <property type="evidence" value="ECO:0007669"/>
    <property type="project" value="TreeGrafter"/>
</dbReference>
<evidence type="ECO:0000256" key="1">
    <source>
        <dbReference type="ARBA" id="ARBA00012417"/>
    </source>
</evidence>
<gene>
    <name evidence="11" type="ORF">SAMN05421670_0130</name>
</gene>
<keyword evidence="5" id="KW-0235">DNA replication</keyword>
<dbReference type="EMBL" id="FOXU01000011">
    <property type="protein sequence ID" value="SFQ75618.1"/>
    <property type="molecule type" value="Genomic_DNA"/>
</dbReference>
<dbReference type="Proteomes" id="UP000198734">
    <property type="component" value="Unassembled WGS sequence"/>
</dbReference>
<keyword evidence="6" id="KW-0239">DNA-directed DNA polymerase</keyword>
<dbReference type="InterPro" id="IPR048466">
    <property type="entry name" value="DNA_pol3_delta-like_C"/>
</dbReference>
<organism evidence="11 12">
    <name type="scientific">Psychrobacillus psychrotolerans</name>
    <dbReference type="NCBI Taxonomy" id="126156"/>
    <lineage>
        <taxon>Bacteria</taxon>
        <taxon>Bacillati</taxon>
        <taxon>Bacillota</taxon>
        <taxon>Bacilli</taxon>
        <taxon>Bacillales</taxon>
        <taxon>Bacillaceae</taxon>
        <taxon>Psychrobacillus</taxon>
    </lineage>
</organism>
<dbReference type="SUPFAM" id="SSF48019">
    <property type="entry name" value="post-AAA+ oligomerization domain-like"/>
    <property type="match status" value="1"/>
</dbReference>
<evidence type="ECO:0000256" key="5">
    <source>
        <dbReference type="ARBA" id="ARBA00022705"/>
    </source>
</evidence>
<dbReference type="Gene3D" id="1.20.272.10">
    <property type="match status" value="1"/>
</dbReference>
<protein>
    <recommendedName>
        <fullName evidence="2">DNA polymerase III subunit delta</fullName>
        <ecNumber evidence="1">2.7.7.7</ecNumber>
    </recommendedName>
</protein>
<dbReference type="OrthoDB" id="9775929at2"/>
<dbReference type="Pfam" id="PF06144">
    <property type="entry name" value="DNA_pol3_delta"/>
    <property type="match status" value="1"/>
</dbReference>
<keyword evidence="4" id="KW-0548">Nucleotidyltransferase</keyword>
<feature type="domain" description="DNA polymerase III delta N-terminal" evidence="9">
    <location>
        <begin position="18"/>
        <end position="141"/>
    </location>
</feature>
<name>A0A1I6B3R1_9BACI</name>
<reference evidence="12" key="1">
    <citation type="submission" date="2016-10" db="EMBL/GenBank/DDBJ databases">
        <authorList>
            <person name="Varghese N."/>
            <person name="Submissions S."/>
        </authorList>
    </citation>
    <scope>NUCLEOTIDE SEQUENCE [LARGE SCALE GENOMIC DNA]</scope>
    <source>
        <strain evidence="12">DSM 11706</strain>
    </source>
</reference>
<dbReference type="EC" id="2.7.7.7" evidence="1"/>
<evidence type="ECO:0000256" key="8">
    <source>
        <dbReference type="ARBA" id="ARBA00049244"/>
    </source>
</evidence>
<dbReference type="InterPro" id="IPR027417">
    <property type="entry name" value="P-loop_NTPase"/>
</dbReference>
<comment type="catalytic activity">
    <reaction evidence="8">
        <text>DNA(n) + a 2'-deoxyribonucleoside 5'-triphosphate = DNA(n+1) + diphosphate</text>
        <dbReference type="Rhea" id="RHEA:22508"/>
        <dbReference type="Rhea" id="RHEA-COMP:17339"/>
        <dbReference type="Rhea" id="RHEA-COMP:17340"/>
        <dbReference type="ChEBI" id="CHEBI:33019"/>
        <dbReference type="ChEBI" id="CHEBI:61560"/>
        <dbReference type="ChEBI" id="CHEBI:173112"/>
        <dbReference type="EC" id="2.7.7.7"/>
    </reaction>
</comment>
<dbReference type="RefSeq" id="WP_093538482.1">
    <property type="nucleotide sequence ID" value="NZ_CP183885.1"/>
</dbReference>
<evidence type="ECO:0000313" key="11">
    <source>
        <dbReference type="EMBL" id="SFQ75618.1"/>
    </source>
</evidence>
<dbReference type="AlphaFoldDB" id="A0A1I6B3R1"/>
<evidence type="ECO:0000313" key="12">
    <source>
        <dbReference type="Proteomes" id="UP000198734"/>
    </source>
</evidence>
<evidence type="ECO:0000256" key="2">
    <source>
        <dbReference type="ARBA" id="ARBA00017703"/>
    </source>
</evidence>
<keyword evidence="12" id="KW-1185">Reference proteome</keyword>
<dbReference type="Gene3D" id="3.40.50.300">
    <property type="entry name" value="P-loop containing nucleotide triphosphate hydrolases"/>
    <property type="match status" value="1"/>
</dbReference>
<keyword evidence="3" id="KW-0808">Transferase</keyword>
<evidence type="ECO:0000259" key="10">
    <source>
        <dbReference type="Pfam" id="PF21694"/>
    </source>
</evidence>
<dbReference type="Gene3D" id="1.10.8.60">
    <property type="match status" value="1"/>
</dbReference>
<dbReference type="SUPFAM" id="SSF52540">
    <property type="entry name" value="P-loop containing nucleoside triphosphate hydrolases"/>
    <property type="match status" value="1"/>
</dbReference>
<dbReference type="NCBIfam" id="TIGR01128">
    <property type="entry name" value="holA"/>
    <property type="match status" value="1"/>
</dbReference>
<accession>A0A1I6B3R1</accession>
<dbReference type="InterPro" id="IPR005790">
    <property type="entry name" value="DNA_polIII_delta"/>
</dbReference>
<sequence>MISEKWMQISNNNISSVYLLYGIEAYFIEETLKRIKRQLSDQGELEVITFDMEESKVDEVMYEADTIPFFSDKKLVIAKNAFFLKATEKGKEKIAHDTLSLEEWLKSPSPSAITVFIAPYEKLDERKKITKAMKQAANVIESASLQVHDLKGWILHELSSHGKTMSDGAIDCLIELGGTDLVHLQTELTKIATYVGEEPEIDVDTIKKLLVRTLEQDVFTLGNAYLSGNKSVAIEIYHDLLKRKEDPLKLNALIATQVRLMVQVSHLKKKGYHAQQIANQLKVHPYRVKLLIDHPMLHNEQKLLQTLNDLATVDLQLKTLNINRDRILEMFLLK</sequence>
<dbReference type="InterPro" id="IPR010372">
    <property type="entry name" value="DNA_pol3_delta_N"/>
</dbReference>
<dbReference type="STRING" id="126156.SAMN05421670_0130"/>
<dbReference type="PANTHER" id="PTHR34388">
    <property type="entry name" value="DNA POLYMERASE III SUBUNIT DELTA"/>
    <property type="match status" value="1"/>
</dbReference>
<evidence type="ECO:0000256" key="3">
    <source>
        <dbReference type="ARBA" id="ARBA00022679"/>
    </source>
</evidence>
<dbReference type="Pfam" id="PF21694">
    <property type="entry name" value="DNA_pol3_delta_C"/>
    <property type="match status" value="1"/>
</dbReference>
<evidence type="ECO:0000256" key="4">
    <source>
        <dbReference type="ARBA" id="ARBA00022695"/>
    </source>
</evidence>
<evidence type="ECO:0000259" key="9">
    <source>
        <dbReference type="Pfam" id="PF06144"/>
    </source>
</evidence>
<comment type="similarity">
    <text evidence="7">Belongs to the DNA polymerase HolA subunit family.</text>
</comment>
<dbReference type="GO" id="GO:0003887">
    <property type="term" value="F:DNA-directed DNA polymerase activity"/>
    <property type="evidence" value="ECO:0007669"/>
    <property type="project" value="UniProtKB-KW"/>
</dbReference>